<proteinExistence type="inferred from homology"/>
<dbReference type="CDD" id="cd05466">
    <property type="entry name" value="PBP2_LTTR_substrate"/>
    <property type="match status" value="1"/>
</dbReference>
<evidence type="ECO:0000256" key="2">
    <source>
        <dbReference type="ARBA" id="ARBA00023015"/>
    </source>
</evidence>
<dbReference type="RefSeq" id="WP_117558138.1">
    <property type="nucleotide sequence ID" value="NZ_QRIM01000014.1"/>
</dbReference>
<evidence type="ECO:0000259" key="5">
    <source>
        <dbReference type="PROSITE" id="PS50931"/>
    </source>
</evidence>
<dbReference type="InterPro" id="IPR050950">
    <property type="entry name" value="HTH-type_LysR_regulators"/>
</dbReference>
<dbReference type="Pfam" id="PF03466">
    <property type="entry name" value="LysR_substrate"/>
    <property type="match status" value="1"/>
</dbReference>
<dbReference type="PRINTS" id="PR00039">
    <property type="entry name" value="HTHLYSR"/>
</dbReference>
<dbReference type="SUPFAM" id="SSF53850">
    <property type="entry name" value="Periplasmic binding protein-like II"/>
    <property type="match status" value="1"/>
</dbReference>
<dbReference type="InterPro" id="IPR000847">
    <property type="entry name" value="LysR_HTH_N"/>
</dbReference>
<dbReference type="Proteomes" id="UP000286595">
    <property type="component" value="Unassembled WGS sequence"/>
</dbReference>
<evidence type="ECO:0000313" key="6">
    <source>
        <dbReference type="EMBL" id="RGJ22692.1"/>
    </source>
</evidence>
<dbReference type="AlphaFoldDB" id="A0A3E4GP58"/>
<evidence type="ECO:0000256" key="4">
    <source>
        <dbReference type="ARBA" id="ARBA00023163"/>
    </source>
</evidence>
<dbReference type="InterPro" id="IPR036388">
    <property type="entry name" value="WH-like_DNA-bd_sf"/>
</dbReference>
<evidence type="ECO:0000313" key="9">
    <source>
        <dbReference type="Proteomes" id="UP000286595"/>
    </source>
</evidence>
<dbReference type="EMBL" id="QRIM01000014">
    <property type="protein sequence ID" value="RHG59400.1"/>
    <property type="molecule type" value="Genomic_DNA"/>
</dbReference>
<keyword evidence="4" id="KW-0804">Transcription</keyword>
<dbReference type="Gene3D" id="1.10.10.10">
    <property type="entry name" value="Winged helix-like DNA-binding domain superfamily/Winged helix DNA-binding domain"/>
    <property type="match status" value="1"/>
</dbReference>
<dbReference type="Gene3D" id="3.40.190.290">
    <property type="match status" value="1"/>
</dbReference>
<accession>A0A3E4GP58</accession>
<dbReference type="PROSITE" id="PS50931">
    <property type="entry name" value="HTH_LYSR"/>
    <property type="match status" value="1"/>
</dbReference>
<dbReference type="Proteomes" id="UP000260655">
    <property type="component" value="Unassembled WGS sequence"/>
</dbReference>
<dbReference type="GO" id="GO:0003677">
    <property type="term" value="F:DNA binding"/>
    <property type="evidence" value="ECO:0007669"/>
    <property type="project" value="UniProtKB-KW"/>
</dbReference>
<comment type="caution">
    <text evidence="6">The sequence shown here is derived from an EMBL/GenBank/DDBJ whole genome shotgun (WGS) entry which is preliminary data.</text>
</comment>
<gene>
    <name evidence="7" type="ORF">DW252_12030</name>
    <name evidence="6" type="ORF">DXD67_10440</name>
</gene>
<name>A0A3E4GP58_9FIRM</name>
<comment type="similarity">
    <text evidence="1">Belongs to the LysR transcriptional regulatory family.</text>
</comment>
<sequence>MDFRELNYVLAIEKYQNITKAADSLYVSQPTLSKFLMNLENTLGQKLFRKLGNKYILTYAGEQYVKTAKEILMLKSNLDIQLADILKRDVGVLNVAFPRMRCIYMLPATLPLFQQEHPNIKVNVFEGSSDENDKRLLDGKAEIAFYSKPDTLNPQIDYETLNKEELLICLCKNHPLGRYAQPNPSSRYPRLDPMLLQNELILQLMPEQRTRQLTDRYFASIGLKFKNFMTTSSLPAIMELVSVGYGAAFIFETHLMHHTFSKPIDCYSFGEPKTVSDFVVAHRHGGYLPSYAHDFIRIARDLFDTSNASGFTSLE</sequence>
<evidence type="ECO:0000256" key="3">
    <source>
        <dbReference type="ARBA" id="ARBA00023125"/>
    </source>
</evidence>
<evidence type="ECO:0000313" key="8">
    <source>
        <dbReference type="Proteomes" id="UP000260655"/>
    </source>
</evidence>
<dbReference type="EMBL" id="QSOV01000010">
    <property type="protein sequence ID" value="RGJ22692.1"/>
    <property type="molecule type" value="Genomic_DNA"/>
</dbReference>
<organism evidence="6 8">
    <name type="scientific">Coprococcus comes</name>
    <dbReference type="NCBI Taxonomy" id="410072"/>
    <lineage>
        <taxon>Bacteria</taxon>
        <taxon>Bacillati</taxon>
        <taxon>Bacillota</taxon>
        <taxon>Clostridia</taxon>
        <taxon>Lachnospirales</taxon>
        <taxon>Lachnospiraceae</taxon>
        <taxon>Coprococcus</taxon>
    </lineage>
</organism>
<dbReference type="PANTHER" id="PTHR30419">
    <property type="entry name" value="HTH-TYPE TRANSCRIPTIONAL REGULATOR YBHD"/>
    <property type="match status" value="1"/>
</dbReference>
<dbReference type="InterPro" id="IPR036390">
    <property type="entry name" value="WH_DNA-bd_sf"/>
</dbReference>
<dbReference type="PANTHER" id="PTHR30419:SF28">
    <property type="entry name" value="HTH-TYPE TRANSCRIPTIONAL REGULATOR BSDA"/>
    <property type="match status" value="1"/>
</dbReference>
<evidence type="ECO:0000256" key="1">
    <source>
        <dbReference type="ARBA" id="ARBA00009437"/>
    </source>
</evidence>
<evidence type="ECO:0000313" key="7">
    <source>
        <dbReference type="EMBL" id="RHG59400.1"/>
    </source>
</evidence>
<keyword evidence="3" id="KW-0238">DNA-binding</keyword>
<dbReference type="InterPro" id="IPR005119">
    <property type="entry name" value="LysR_subst-bd"/>
</dbReference>
<feature type="domain" description="HTH lysR-type" evidence="5">
    <location>
        <begin position="1"/>
        <end position="58"/>
    </location>
</feature>
<dbReference type="GO" id="GO:0003700">
    <property type="term" value="F:DNA-binding transcription factor activity"/>
    <property type="evidence" value="ECO:0007669"/>
    <property type="project" value="InterPro"/>
</dbReference>
<dbReference type="GO" id="GO:0005829">
    <property type="term" value="C:cytosol"/>
    <property type="evidence" value="ECO:0007669"/>
    <property type="project" value="TreeGrafter"/>
</dbReference>
<protein>
    <submittedName>
        <fullName evidence="6">LysR family transcriptional regulator</fullName>
    </submittedName>
</protein>
<keyword evidence="2" id="KW-0805">Transcription regulation</keyword>
<reference evidence="8 9" key="1">
    <citation type="submission" date="2018-08" db="EMBL/GenBank/DDBJ databases">
        <title>A genome reference for cultivated species of the human gut microbiota.</title>
        <authorList>
            <person name="Zou Y."/>
            <person name="Xue W."/>
            <person name="Luo G."/>
        </authorList>
    </citation>
    <scope>NUCLEOTIDE SEQUENCE [LARGE SCALE GENOMIC DNA]</scope>
    <source>
        <strain evidence="7 9">AM22-12LB</strain>
        <strain evidence="6 8">TM07-19</strain>
    </source>
</reference>
<dbReference type="SUPFAM" id="SSF46785">
    <property type="entry name" value="Winged helix' DNA-binding domain"/>
    <property type="match status" value="1"/>
</dbReference>
<dbReference type="Pfam" id="PF00126">
    <property type="entry name" value="HTH_1"/>
    <property type="match status" value="1"/>
</dbReference>